<keyword evidence="2 6" id="KW-0812">Transmembrane</keyword>
<evidence type="ECO:0000256" key="5">
    <source>
        <dbReference type="ARBA" id="ARBA00023136"/>
    </source>
</evidence>
<feature type="transmembrane region" description="Helical" evidence="6">
    <location>
        <begin position="354"/>
        <end position="374"/>
    </location>
</feature>
<evidence type="ECO:0000256" key="6">
    <source>
        <dbReference type="SAM" id="Phobius"/>
    </source>
</evidence>
<protein>
    <recommendedName>
        <fullName evidence="8">Cytochrome C biogenesis protein transmembrane domain-containing protein</fullName>
    </recommendedName>
</protein>
<name>A0A291QT73_9BACT</name>
<evidence type="ECO:0000256" key="7">
    <source>
        <dbReference type="SAM" id="SignalP"/>
    </source>
</evidence>
<dbReference type="GO" id="GO:0017004">
    <property type="term" value="P:cytochrome complex assembly"/>
    <property type="evidence" value="ECO:0007669"/>
    <property type="project" value="UniProtKB-KW"/>
</dbReference>
<dbReference type="Pfam" id="PF13899">
    <property type="entry name" value="Thioredoxin_7"/>
    <property type="match status" value="1"/>
</dbReference>
<keyword evidence="3" id="KW-0201">Cytochrome c-type biogenesis</keyword>
<keyword evidence="5 6" id="KW-0472">Membrane</keyword>
<feature type="transmembrane region" description="Helical" evidence="6">
    <location>
        <begin position="386"/>
        <end position="403"/>
    </location>
</feature>
<evidence type="ECO:0000256" key="1">
    <source>
        <dbReference type="ARBA" id="ARBA00004141"/>
    </source>
</evidence>
<proteinExistence type="predicted"/>
<evidence type="ECO:0000259" key="8">
    <source>
        <dbReference type="Pfam" id="PF02683"/>
    </source>
</evidence>
<feature type="signal peptide" evidence="7">
    <location>
        <begin position="1"/>
        <end position="18"/>
    </location>
</feature>
<evidence type="ECO:0000313" key="10">
    <source>
        <dbReference type="Proteomes" id="UP000220133"/>
    </source>
</evidence>
<dbReference type="InterPro" id="IPR003834">
    <property type="entry name" value="Cyt_c_assmbl_TM_dom"/>
</dbReference>
<reference evidence="9 10" key="1">
    <citation type="submission" date="2017-10" db="EMBL/GenBank/DDBJ databases">
        <title>Paenichitinophaga pekingensis gen. nov., sp. nov., isolated from activated sludge.</title>
        <authorList>
            <person name="Jin D."/>
            <person name="Kong X."/>
            <person name="Deng Y."/>
            <person name="Bai Z."/>
        </authorList>
    </citation>
    <scope>NUCLEOTIDE SEQUENCE [LARGE SCALE GENOMIC DNA]</scope>
    <source>
        <strain evidence="9 10">13</strain>
    </source>
</reference>
<dbReference type="SUPFAM" id="SSF52833">
    <property type="entry name" value="Thioredoxin-like"/>
    <property type="match status" value="1"/>
</dbReference>
<dbReference type="PANTHER" id="PTHR32234:SF0">
    <property type="entry name" value="THIOL:DISULFIDE INTERCHANGE PROTEIN DSBD"/>
    <property type="match status" value="1"/>
</dbReference>
<dbReference type="GO" id="GO:0045454">
    <property type="term" value="P:cell redox homeostasis"/>
    <property type="evidence" value="ECO:0007669"/>
    <property type="project" value="TreeGrafter"/>
</dbReference>
<dbReference type="EMBL" id="CP023777">
    <property type="protein sequence ID" value="ATL47145.1"/>
    <property type="molecule type" value="Genomic_DNA"/>
</dbReference>
<feature type="domain" description="Cytochrome C biogenesis protein transmembrane" evidence="8">
    <location>
        <begin position="193"/>
        <end position="404"/>
    </location>
</feature>
<dbReference type="KEGG" id="cbae:COR50_08080"/>
<gene>
    <name evidence="9" type="ORF">COR50_08080</name>
</gene>
<comment type="subcellular location">
    <subcellularLocation>
        <location evidence="1">Membrane</location>
        <topology evidence="1">Multi-pass membrane protein</topology>
    </subcellularLocation>
</comment>
<organism evidence="9 10">
    <name type="scientific">Chitinophaga caeni</name>
    <dbReference type="NCBI Taxonomy" id="2029983"/>
    <lineage>
        <taxon>Bacteria</taxon>
        <taxon>Pseudomonadati</taxon>
        <taxon>Bacteroidota</taxon>
        <taxon>Chitinophagia</taxon>
        <taxon>Chitinophagales</taxon>
        <taxon>Chitinophagaceae</taxon>
        <taxon>Chitinophaga</taxon>
    </lineage>
</organism>
<evidence type="ECO:0000256" key="4">
    <source>
        <dbReference type="ARBA" id="ARBA00022989"/>
    </source>
</evidence>
<dbReference type="PANTHER" id="PTHR32234">
    <property type="entry name" value="THIOL:DISULFIDE INTERCHANGE PROTEIN DSBD"/>
    <property type="match status" value="1"/>
</dbReference>
<feature type="transmembrane region" description="Helical" evidence="6">
    <location>
        <begin position="191"/>
        <end position="215"/>
    </location>
</feature>
<feature type="transmembrane region" description="Helical" evidence="6">
    <location>
        <begin position="418"/>
        <end position="435"/>
    </location>
</feature>
<evidence type="ECO:0000313" key="9">
    <source>
        <dbReference type="EMBL" id="ATL47145.1"/>
    </source>
</evidence>
<dbReference type="RefSeq" id="WP_098193527.1">
    <property type="nucleotide sequence ID" value="NZ_CP023777.1"/>
</dbReference>
<dbReference type="Gene3D" id="3.40.30.10">
    <property type="entry name" value="Glutaredoxin"/>
    <property type="match status" value="1"/>
</dbReference>
<feature type="transmembrane region" description="Helical" evidence="6">
    <location>
        <begin position="455"/>
        <end position="474"/>
    </location>
</feature>
<dbReference type="GO" id="GO:0016020">
    <property type="term" value="C:membrane"/>
    <property type="evidence" value="ECO:0007669"/>
    <property type="project" value="UniProtKB-SubCell"/>
</dbReference>
<evidence type="ECO:0000256" key="2">
    <source>
        <dbReference type="ARBA" id="ARBA00022692"/>
    </source>
</evidence>
<feature type="transmembrane region" description="Helical" evidence="6">
    <location>
        <begin position="312"/>
        <end position="334"/>
    </location>
</feature>
<sequence length="686" mass="74907">MKHLKLLLLAIFSSFAVANGQDKSPLNWEFSITKVADKTFEIHAKASIENGYRIYSVTESETIPIVTGIVLDGDNAAKEGAVIELGEAIKQKDTYYETELKYFEKSYEFVQTVKVNSDAATTITGTLSSMAQKGEDVATKDAKFSLEADPNMAVTAATTSAKAKTAEVAKAGNTASAAGDIAEDDASNKSLAWIFITCFLGGLLAVMTPCVFSVIPVTVSFFTKRSTTRSAGIRNALTYSLSIIIIYTVLGFIITKTFGANALNELSSNIYANMLFFVIFVVFGISFLGAFDIQLPSSWANKADTKAGLGTFGGIFFMALTLTIVSFSCTGPIIGNLLVLAAKGGNTGPLVGMFAFSLALAIPFSLFAMFPSLLAKAKPGGWMNSVKVVLGLLEIALALKFLSNVDMAYHWNLLDREVFLAIWIAIFAIMGFYLLGKIRLPHDSPLEKVGITRLFIALAVFSFVIYMIPGMWGAPLKGISGFLPHEGSQDFNLHRKIISIESKLDDLSSNGVSAAGANGAVKKPMKYTDILHSEIPGVEDLYFDYDEAMEASKASNKPLMIDFTGHSCTNCRKFEKSVLADPRVMKIMRNDFIVVSLYTDEKTELPDEQQYVSTLDGRKVKTVGNKNLDFQATHFNRNSQPYYIPVDHEGKALVNTGYGYDPRENIEEFIAYLEKAKEAFHQTSAK</sequence>
<feature type="transmembrane region" description="Helical" evidence="6">
    <location>
        <begin position="270"/>
        <end position="291"/>
    </location>
</feature>
<dbReference type="Proteomes" id="UP000220133">
    <property type="component" value="Chromosome"/>
</dbReference>
<keyword evidence="7" id="KW-0732">Signal</keyword>
<dbReference type="InterPro" id="IPR036249">
    <property type="entry name" value="Thioredoxin-like_sf"/>
</dbReference>
<evidence type="ECO:0000256" key="3">
    <source>
        <dbReference type="ARBA" id="ARBA00022748"/>
    </source>
</evidence>
<keyword evidence="4 6" id="KW-1133">Transmembrane helix</keyword>
<feature type="transmembrane region" description="Helical" evidence="6">
    <location>
        <begin position="236"/>
        <end position="258"/>
    </location>
</feature>
<keyword evidence="10" id="KW-1185">Reference proteome</keyword>
<accession>A0A291QT73</accession>
<dbReference type="Pfam" id="PF02683">
    <property type="entry name" value="DsbD_TM"/>
    <property type="match status" value="1"/>
</dbReference>
<feature type="chain" id="PRO_5012990920" description="Cytochrome C biogenesis protein transmembrane domain-containing protein" evidence="7">
    <location>
        <begin position="19"/>
        <end position="686"/>
    </location>
</feature>
<dbReference type="AlphaFoldDB" id="A0A291QT73"/>
<dbReference type="GO" id="GO:0015035">
    <property type="term" value="F:protein-disulfide reductase activity"/>
    <property type="evidence" value="ECO:0007669"/>
    <property type="project" value="TreeGrafter"/>
</dbReference>